<dbReference type="InterPro" id="IPR002645">
    <property type="entry name" value="STAS_dom"/>
</dbReference>
<dbReference type="RefSeq" id="WP_345392166.1">
    <property type="nucleotide sequence ID" value="NZ_BAAAXS010000001.1"/>
</dbReference>
<dbReference type="CDD" id="cd07043">
    <property type="entry name" value="STAS_anti-anti-sigma_factors"/>
    <property type="match status" value="1"/>
</dbReference>
<dbReference type="SUPFAM" id="SSF52091">
    <property type="entry name" value="SpoIIaa-like"/>
    <property type="match status" value="1"/>
</dbReference>
<dbReference type="Gene3D" id="3.30.750.24">
    <property type="entry name" value="STAS domain"/>
    <property type="match status" value="1"/>
</dbReference>
<sequence length="143" mass="15488">MTQLSVRLVPVDGLTLVVALTGELDHTTRPVLSSILDPIPRSPLMHVLVAAADLWFCDPNGLERLTLTHRALRAKGGHLAVAEARPPLRRLIALMGEQAAVPVHATMAEALAAAHVDAYRLPTPARRHLPSLRGIQPTPRHAR</sequence>
<reference evidence="2 3" key="1">
    <citation type="submission" date="2024-09" db="EMBL/GenBank/DDBJ databases">
        <authorList>
            <person name="Sun Q."/>
            <person name="Mori K."/>
        </authorList>
    </citation>
    <scope>NUCLEOTIDE SEQUENCE [LARGE SCALE GENOMIC DNA]</scope>
    <source>
        <strain evidence="2 3">JCM 3324</strain>
    </source>
</reference>
<dbReference type="Pfam" id="PF13466">
    <property type="entry name" value="STAS_2"/>
    <property type="match status" value="1"/>
</dbReference>
<gene>
    <name evidence="2" type="ORF">ACFFR3_33270</name>
</gene>
<dbReference type="InterPro" id="IPR058548">
    <property type="entry name" value="MlaB-like_STAS"/>
</dbReference>
<evidence type="ECO:0000313" key="3">
    <source>
        <dbReference type="Proteomes" id="UP001589568"/>
    </source>
</evidence>
<evidence type="ECO:0000313" key="2">
    <source>
        <dbReference type="EMBL" id="MFB9474391.1"/>
    </source>
</evidence>
<protein>
    <submittedName>
        <fullName evidence="2">STAS domain-containing protein</fullName>
    </submittedName>
</protein>
<proteinExistence type="predicted"/>
<feature type="domain" description="STAS" evidence="1">
    <location>
        <begin position="16"/>
        <end position="114"/>
    </location>
</feature>
<dbReference type="PROSITE" id="PS50801">
    <property type="entry name" value="STAS"/>
    <property type="match status" value="1"/>
</dbReference>
<keyword evidence="3" id="KW-1185">Reference proteome</keyword>
<dbReference type="InterPro" id="IPR036513">
    <property type="entry name" value="STAS_dom_sf"/>
</dbReference>
<comment type="caution">
    <text evidence="2">The sequence shown here is derived from an EMBL/GenBank/DDBJ whole genome shotgun (WGS) entry which is preliminary data.</text>
</comment>
<dbReference type="Proteomes" id="UP001589568">
    <property type="component" value="Unassembled WGS sequence"/>
</dbReference>
<evidence type="ECO:0000259" key="1">
    <source>
        <dbReference type="PROSITE" id="PS50801"/>
    </source>
</evidence>
<accession>A0ABV5NWS5</accession>
<dbReference type="PANTHER" id="PTHR33495">
    <property type="entry name" value="ANTI-SIGMA FACTOR ANTAGONIST TM_1081-RELATED-RELATED"/>
    <property type="match status" value="1"/>
</dbReference>
<organism evidence="2 3">
    <name type="scientific">Nonomuraea salmonea</name>
    <dbReference type="NCBI Taxonomy" id="46181"/>
    <lineage>
        <taxon>Bacteria</taxon>
        <taxon>Bacillati</taxon>
        <taxon>Actinomycetota</taxon>
        <taxon>Actinomycetes</taxon>
        <taxon>Streptosporangiales</taxon>
        <taxon>Streptosporangiaceae</taxon>
        <taxon>Nonomuraea</taxon>
    </lineage>
</organism>
<dbReference type="EMBL" id="JBHMCF010000038">
    <property type="protein sequence ID" value="MFB9474391.1"/>
    <property type="molecule type" value="Genomic_DNA"/>
</dbReference>
<dbReference type="PANTHER" id="PTHR33495:SF2">
    <property type="entry name" value="ANTI-SIGMA FACTOR ANTAGONIST TM_1081-RELATED"/>
    <property type="match status" value="1"/>
</dbReference>
<name>A0ABV5NWS5_9ACTN</name>